<evidence type="ECO:0000313" key="2">
    <source>
        <dbReference type="EMBL" id="ARX88820.1"/>
    </source>
</evidence>
<keyword evidence="3" id="KW-1185">Reference proteome</keyword>
<evidence type="ECO:0000256" key="1">
    <source>
        <dbReference type="SAM" id="MobiDB-lite"/>
    </source>
</evidence>
<feature type="region of interest" description="Disordered" evidence="1">
    <location>
        <begin position="1"/>
        <end position="20"/>
    </location>
</feature>
<dbReference type="Proteomes" id="UP000195880">
    <property type="component" value="Chromosome"/>
</dbReference>
<dbReference type="AlphaFoldDB" id="A0A1Z1WQY5"/>
<reference evidence="2 3" key="1">
    <citation type="submission" date="2017-05" db="EMBL/GenBank/DDBJ databases">
        <title>Streptomyces alboflavus Genome sequencing and assembly.</title>
        <authorList>
            <person name="Wang Y."/>
            <person name="Du B."/>
            <person name="Ding Y."/>
            <person name="Liu H."/>
            <person name="Hou Q."/>
            <person name="Liu K."/>
            <person name="Wang C."/>
            <person name="Yao L."/>
        </authorList>
    </citation>
    <scope>NUCLEOTIDE SEQUENCE [LARGE SCALE GENOMIC DNA]</scope>
    <source>
        <strain evidence="2 3">MDJK44</strain>
    </source>
</reference>
<name>A0A1Z1WQY5_9ACTN</name>
<organism evidence="2 3">
    <name type="scientific">Streptomyces alboflavus</name>
    <dbReference type="NCBI Taxonomy" id="67267"/>
    <lineage>
        <taxon>Bacteria</taxon>
        <taxon>Bacillati</taxon>
        <taxon>Actinomycetota</taxon>
        <taxon>Actinomycetes</taxon>
        <taxon>Kitasatosporales</taxon>
        <taxon>Streptomycetaceae</taxon>
        <taxon>Streptomyces</taxon>
    </lineage>
</organism>
<sequence length="31" mass="3535">MPVIMKRMRPPRKSPSEASPPDFVYSWSAVS</sequence>
<proteinExistence type="predicted"/>
<gene>
    <name evidence="2" type="ORF">SMD44_08307</name>
</gene>
<dbReference type="EMBL" id="CP021748">
    <property type="protein sequence ID" value="ARX88820.1"/>
    <property type="molecule type" value="Genomic_DNA"/>
</dbReference>
<accession>A0A1Z1WQY5</accession>
<protein>
    <submittedName>
        <fullName evidence="2">Uncharacterized protein</fullName>
    </submittedName>
</protein>
<feature type="compositionally biased region" description="Basic residues" evidence="1">
    <location>
        <begin position="1"/>
        <end position="12"/>
    </location>
</feature>
<evidence type="ECO:0000313" key="3">
    <source>
        <dbReference type="Proteomes" id="UP000195880"/>
    </source>
</evidence>
<dbReference type="KEGG" id="salf:SMD44_08307"/>